<dbReference type="RefSeq" id="WP_232068796.1">
    <property type="nucleotide sequence ID" value="NZ_AP022590.1"/>
</dbReference>
<evidence type="ECO:0000313" key="1">
    <source>
        <dbReference type="EMBL" id="BBY40037.1"/>
    </source>
</evidence>
<protein>
    <submittedName>
        <fullName evidence="1">Uncharacterized protein</fullName>
    </submittedName>
</protein>
<evidence type="ECO:0000313" key="2">
    <source>
        <dbReference type="Proteomes" id="UP000465812"/>
    </source>
</evidence>
<gene>
    <name evidence="1" type="ORF">MMAN_41710</name>
</gene>
<accession>A0ABN6AEA1</accession>
<keyword evidence="2" id="KW-1185">Reference proteome</keyword>
<dbReference type="Proteomes" id="UP000465812">
    <property type="component" value="Chromosome"/>
</dbReference>
<proteinExistence type="predicted"/>
<organism evidence="1 2">
    <name type="scientific">Mycobacterium mantenii</name>
    <dbReference type="NCBI Taxonomy" id="560555"/>
    <lineage>
        <taxon>Bacteria</taxon>
        <taxon>Bacillati</taxon>
        <taxon>Actinomycetota</taxon>
        <taxon>Actinomycetes</taxon>
        <taxon>Mycobacteriales</taxon>
        <taxon>Mycobacteriaceae</taxon>
        <taxon>Mycobacterium</taxon>
        <taxon>Mycobacterium avium complex (MAC)</taxon>
    </lineage>
</organism>
<reference evidence="1 2" key="1">
    <citation type="journal article" date="2019" name="Emerg. Microbes Infect.">
        <title>Comprehensive subspecies identification of 175 nontuberculous mycobacteria species based on 7547 genomic profiles.</title>
        <authorList>
            <person name="Matsumoto Y."/>
            <person name="Kinjo T."/>
            <person name="Motooka D."/>
            <person name="Nabeya D."/>
            <person name="Jung N."/>
            <person name="Uechi K."/>
            <person name="Horii T."/>
            <person name="Iida T."/>
            <person name="Fujita J."/>
            <person name="Nakamura S."/>
        </authorList>
    </citation>
    <scope>NUCLEOTIDE SEQUENCE [LARGE SCALE GENOMIC DNA]</scope>
    <source>
        <strain evidence="1 2">JCM 18113</strain>
    </source>
</reference>
<sequence>MASRFDVEIGHIGDPMMDLGAPRMRDTVLHFGDFTALYDAYERTGGFPVDLDAVQLHHIAFTLTNELAFRNSSNTPSADSDYMTNLHWCSETNLHAIEALGERLGIDLEPPEIPAVAPTRASVAHEQLIKMLRGTAVDDDYATYRLRVAFRLARYLQREDEIGRDLTNADLDDLVPLLGARPATWRDGDAALEQFVLSDHGEHDRMLCSLFYRRQIRHKATLGRLDRRWPDTIRVSRSTGEWSRVAQGTNEFGGRNANRISTVGTMKIR</sequence>
<dbReference type="EMBL" id="AP022590">
    <property type="protein sequence ID" value="BBY40037.1"/>
    <property type="molecule type" value="Genomic_DNA"/>
</dbReference>
<name>A0ABN6AEA1_MYCNT</name>